<evidence type="ECO:0000313" key="2">
    <source>
        <dbReference type="Proteomes" id="UP000612746"/>
    </source>
</evidence>
<evidence type="ECO:0000313" key="1">
    <source>
        <dbReference type="EMBL" id="KAG2186709.1"/>
    </source>
</evidence>
<reference evidence="1" key="1">
    <citation type="submission" date="2020-12" db="EMBL/GenBank/DDBJ databases">
        <title>Metabolic potential, ecology and presence of endohyphal bacteria is reflected in genomic diversity of Mucoromycotina.</title>
        <authorList>
            <person name="Muszewska A."/>
            <person name="Okrasinska A."/>
            <person name="Steczkiewicz K."/>
            <person name="Drgas O."/>
            <person name="Orlowska M."/>
            <person name="Perlinska-Lenart U."/>
            <person name="Aleksandrzak-Piekarczyk T."/>
            <person name="Szatraj K."/>
            <person name="Zielenkiewicz U."/>
            <person name="Pilsyk S."/>
            <person name="Malc E."/>
            <person name="Mieczkowski P."/>
            <person name="Kruszewska J.S."/>
            <person name="Biernat P."/>
            <person name="Pawlowska J."/>
        </authorList>
    </citation>
    <scope>NUCLEOTIDE SEQUENCE</scope>
    <source>
        <strain evidence="1">WA0000051536</strain>
    </source>
</reference>
<organism evidence="1 2">
    <name type="scientific">Umbelopsis vinacea</name>
    <dbReference type="NCBI Taxonomy" id="44442"/>
    <lineage>
        <taxon>Eukaryota</taxon>
        <taxon>Fungi</taxon>
        <taxon>Fungi incertae sedis</taxon>
        <taxon>Mucoromycota</taxon>
        <taxon>Mucoromycotina</taxon>
        <taxon>Umbelopsidomycetes</taxon>
        <taxon>Umbelopsidales</taxon>
        <taxon>Umbelopsidaceae</taxon>
        <taxon>Umbelopsis</taxon>
    </lineage>
</organism>
<protein>
    <submittedName>
        <fullName evidence="1">Uncharacterized protein</fullName>
    </submittedName>
</protein>
<dbReference type="OrthoDB" id="5279943at2759"/>
<name>A0A8H7Q7T2_9FUNG</name>
<gene>
    <name evidence="1" type="ORF">INT44_002935</name>
</gene>
<comment type="caution">
    <text evidence="1">The sequence shown here is derived from an EMBL/GenBank/DDBJ whole genome shotgun (WGS) entry which is preliminary data.</text>
</comment>
<dbReference type="EMBL" id="JAEPRA010000004">
    <property type="protein sequence ID" value="KAG2186709.1"/>
    <property type="molecule type" value="Genomic_DNA"/>
</dbReference>
<dbReference type="AlphaFoldDB" id="A0A8H7Q7T2"/>
<sequence length="275" mass="32025">MSYHQTIDEHKPTCIVHPLSASETRKPSVSFDLSNLPEKSTTTEPIVFTQDEADQDSSPIDISGQIVPDNILVALLDRDNEMKELVSRNKVFFSMLESHLHASWSDFQKLLFARREQVPDAEWIQDISEYLEHAPVLLEKFKELVGYEEYLFDSDSYEEDDEEWSRHGSYDESTFENVDITLIRNYPSKLTAFQESYPQFFINAKRCFTPPDGESQATFEEFEKLLFCSRRDIDDEEWEKRIYGMLDNWPNLLAQLKEIIAYEVDCEDGGIEEGS</sequence>
<keyword evidence="2" id="KW-1185">Reference proteome</keyword>
<accession>A0A8H7Q7T2</accession>
<dbReference type="Proteomes" id="UP000612746">
    <property type="component" value="Unassembled WGS sequence"/>
</dbReference>
<proteinExistence type="predicted"/>